<evidence type="ECO:0000256" key="5">
    <source>
        <dbReference type="ARBA" id="ARBA00022729"/>
    </source>
</evidence>
<proteinExistence type="inferred from homology"/>
<feature type="compositionally biased region" description="Low complexity" evidence="7">
    <location>
        <begin position="53"/>
        <end position="65"/>
    </location>
</feature>
<gene>
    <name evidence="10" type="ORF">WICPIJ_006883</name>
</gene>
<feature type="chain" id="PRO_5040160559" description="Receptor L-domain domain-containing protein" evidence="9">
    <location>
        <begin position="18"/>
        <end position="481"/>
    </location>
</feature>
<accession>A0A9P8Q3E7</accession>
<evidence type="ECO:0000256" key="7">
    <source>
        <dbReference type="SAM" id="MobiDB-lite"/>
    </source>
</evidence>
<evidence type="ECO:0000313" key="11">
    <source>
        <dbReference type="Proteomes" id="UP000774326"/>
    </source>
</evidence>
<keyword evidence="6" id="KW-0325">Glycoprotein</keyword>
<keyword evidence="8" id="KW-1133">Transmembrane helix</keyword>
<keyword evidence="4" id="KW-0336">GPI-anchor</keyword>
<dbReference type="AlphaFoldDB" id="A0A9P8Q3E7"/>
<reference evidence="10" key="1">
    <citation type="journal article" date="2021" name="Open Biol.">
        <title>Shared evolutionary footprints suggest mitochondrial oxidative damage underlies multiple complex I losses in fungi.</title>
        <authorList>
            <person name="Schikora-Tamarit M.A."/>
            <person name="Marcet-Houben M."/>
            <person name="Nosek J."/>
            <person name="Gabaldon T."/>
        </authorList>
    </citation>
    <scope>NUCLEOTIDE SEQUENCE</scope>
    <source>
        <strain evidence="10">CBS2887</strain>
    </source>
</reference>
<evidence type="ECO:0000256" key="1">
    <source>
        <dbReference type="ARBA" id="ARBA00004609"/>
    </source>
</evidence>
<organism evidence="10 11">
    <name type="scientific">Wickerhamomyces pijperi</name>
    <name type="common">Yeast</name>
    <name type="synonym">Pichia pijperi</name>
    <dbReference type="NCBI Taxonomy" id="599730"/>
    <lineage>
        <taxon>Eukaryota</taxon>
        <taxon>Fungi</taxon>
        <taxon>Dikarya</taxon>
        <taxon>Ascomycota</taxon>
        <taxon>Saccharomycotina</taxon>
        <taxon>Saccharomycetes</taxon>
        <taxon>Phaffomycetales</taxon>
        <taxon>Wickerhamomycetaceae</taxon>
        <taxon>Wickerhamomyces</taxon>
    </lineage>
</organism>
<keyword evidence="4" id="KW-0449">Lipoprotein</keyword>
<keyword evidence="3" id="KW-1003">Cell membrane</keyword>
<evidence type="ECO:0000256" key="2">
    <source>
        <dbReference type="ARBA" id="ARBA00005798"/>
    </source>
</evidence>
<dbReference type="GO" id="GO:0009986">
    <property type="term" value="C:cell surface"/>
    <property type="evidence" value="ECO:0007669"/>
    <property type="project" value="TreeGrafter"/>
</dbReference>
<dbReference type="PANTHER" id="PTHR31018:SF12">
    <property type="entry name" value="SPORULATION-SPECIFIC PROTEIN 2-RELATED"/>
    <property type="match status" value="1"/>
</dbReference>
<evidence type="ECO:0000313" key="10">
    <source>
        <dbReference type="EMBL" id="KAH3682149.1"/>
    </source>
</evidence>
<reference evidence="10" key="2">
    <citation type="submission" date="2021-01" db="EMBL/GenBank/DDBJ databases">
        <authorList>
            <person name="Schikora-Tamarit M.A."/>
        </authorList>
    </citation>
    <scope>NUCLEOTIDE SEQUENCE</scope>
    <source>
        <strain evidence="10">CBS2887</strain>
    </source>
</reference>
<evidence type="ECO:0008006" key="12">
    <source>
        <dbReference type="Google" id="ProtNLM"/>
    </source>
</evidence>
<dbReference type="GO" id="GO:0098552">
    <property type="term" value="C:side of membrane"/>
    <property type="evidence" value="ECO:0007669"/>
    <property type="project" value="UniProtKB-KW"/>
</dbReference>
<dbReference type="GO" id="GO:0005886">
    <property type="term" value="C:plasma membrane"/>
    <property type="evidence" value="ECO:0007669"/>
    <property type="project" value="UniProtKB-SubCell"/>
</dbReference>
<keyword evidence="8" id="KW-0812">Transmembrane</keyword>
<protein>
    <recommendedName>
        <fullName evidence="12">Receptor L-domain domain-containing protein</fullName>
    </recommendedName>
</protein>
<comment type="similarity">
    <text evidence="2">Belongs to the SPS2 family.</text>
</comment>
<feature type="signal peptide" evidence="9">
    <location>
        <begin position="1"/>
        <end position="17"/>
    </location>
</feature>
<evidence type="ECO:0000256" key="8">
    <source>
        <dbReference type="SAM" id="Phobius"/>
    </source>
</evidence>
<dbReference type="Proteomes" id="UP000774326">
    <property type="component" value="Unassembled WGS sequence"/>
</dbReference>
<feature type="transmembrane region" description="Helical" evidence="8">
    <location>
        <begin position="460"/>
        <end position="480"/>
    </location>
</feature>
<dbReference type="GO" id="GO:0009277">
    <property type="term" value="C:fungal-type cell wall"/>
    <property type="evidence" value="ECO:0007669"/>
    <property type="project" value="TreeGrafter"/>
</dbReference>
<comment type="subcellular location">
    <subcellularLocation>
        <location evidence="1">Cell membrane</location>
        <topology evidence="1">Lipid-anchor</topology>
        <topology evidence="1">GPI-anchor</topology>
    </subcellularLocation>
</comment>
<dbReference type="SUPFAM" id="SSF52058">
    <property type="entry name" value="L domain-like"/>
    <property type="match status" value="3"/>
</dbReference>
<keyword evidence="5 9" id="KW-0732">Signal</keyword>
<dbReference type="InterPro" id="IPR051648">
    <property type="entry name" value="CWI-Assembly_Regulator"/>
</dbReference>
<evidence type="ECO:0000256" key="9">
    <source>
        <dbReference type="SAM" id="SignalP"/>
    </source>
</evidence>
<keyword evidence="11" id="KW-1185">Reference proteome</keyword>
<comment type="caution">
    <text evidence="10">The sequence shown here is derived from an EMBL/GenBank/DDBJ whole genome shotgun (WGS) entry which is preliminary data.</text>
</comment>
<dbReference type="GO" id="GO:0030476">
    <property type="term" value="P:ascospore wall assembly"/>
    <property type="evidence" value="ECO:0007669"/>
    <property type="project" value="TreeGrafter"/>
</dbReference>
<dbReference type="Gene3D" id="3.80.20.20">
    <property type="entry name" value="Receptor L-domain"/>
    <property type="match status" value="2"/>
</dbReference>
<evidence type="ECO:0000256" key="6">
    <source>
        <dbReference type="ARBA" id="ARBA00023180"/>
    </source>
</evidence>
<evidence type="ECO:0000256" key="3">
    <source>
        <dbReference type="ARBA" id="ARBA00022475"/>
    </source>
</evidence>
<feature type="region of interest" description="Disordered" evidence="7">
    <location>
        <begin position="43"/>
        <end position="86"/>
    </location>
</feature>
<keyword evidence="8" id="KW-0472">Membrane</keyword>
<dbReference type="PANTHER" id="PTHR31018">
    <property type="entry name" value="SPORULATION-SPECIFIC PROTEIN-RELATED"/>
    <property type="match status" value="1"/>
</dbReference>
<evidence type="ECO:0000256" key="4">
    <source>
        <dbReference type="ARBA" id="ARBA00022622"/>
    </source>
</evidence>
<sequence>MKLSTILNAILITQATAALIGSNVIKNNARFPSAPIEIANLKNAKTSDEDSHSSNNTDSSDSSESSNEESKSEQEEQEEQASVPIPIQCSRGDYEIKNVAELEKLYECDDIIGSIHITNFLGPTIDTGSIKSISGDLTVTNAANLVRINVPNLAVIGGSFSLRELTSLTAVHAPHLNHVGSIDWKVLPILSTVSFETGIKKITSITISDTSLIGFSGFDVDVLKVLNLNNNRFLDSINSNVKGIQEKLAISANAKGVTVNFPELEYANNITIRDVSSLNLSRVEKVNASMELISNQFQSLKLPKLRNVGGTLSLIGNANLKDVEFNNIDEVGGGLMVVNNSNIDNINFFPKLTSIGGAIELIGQMKEASFSKLRLVKGSAKISSVYDSFDCSKWTRGNEETGSIVRGGKISCINGKKKHDLDYNENGEILDESITIIEDENKNSNKLKAGGSTSDAPAQFFLSTTVLVGMIVASALQLLFF</sequence>
<name>A0A9P8Q3E7_WICPI</name>
<dbReference type="OrthoDB" id="536881at2759"/>
<dbReference type="EMBL" id="JAEUBG010003908">
    <property type="protein sequence ID" value="KAH3682149.1"/>
    <property type="molecule type" value="Genomic_DNA"/>
</dbReference>
<dbReference type="InterPro" id="IPR036941">
    <property type="entry name" value="Rcpt_L-dom_sf"/>
</dbReference>